<reference evidence="2" key="1">
    <citation type="submission" date="2020-07" db="EMBL/GenBank/DDBJ databases">
        <title>Genome sequence and genetic diversity analysis of an under-domesticated orphan crop, white fonio (Digitaria exilis).</title>
        <authorList>
            <person name="Bennetzen J.L."/>
            <person name="Chen S."/>
            <person name="Ma X."/>
            <person name="Wang X."/>
            <person name="Yssel A.E.J."/>
            <person name="Chaluvadi S.R."/>
            <person name="Johnson M."/>
            <person name="Gangashetty P."/>
            <person name="Hamidou F."/>
            <person name="Sanogo M.D."/>
            <person name="Zwaenepoel A."/>
            <person name="Wallace J."/>
            <person name="Van De Peer Y."/>
            <person name="Van Deynze A."/>
        </authorList>
    </citation>
    <scope>NUCLEOTIDE SEQUENCE</scope>
    <source>
        <tissue evidence="2">Leaves</tissue>
    </source>
</reference>
<evidence type="ECO:0000313" key="3">
    <source>
        <dbReference type="Proteomes" id="UP000636709"/>
    </source>
</evidence>
<feature type="compositionally biased region" description="Basic residues" evidence="1">
    <location>
        <begin position="1"/>
        <end position="12"/>
    </location>
</feature>
<name>A0A835AED8_9POAL</name>
<protein>
    <submittedName>
        <fullName evidence="2">Uncharacterized protein</fullName>
    </submittedName>
</protein>
<proteinExistence type="predicted"/>
<dbReference type="AlphaFoldDB" id="A0A835AED8"/>
<comment type="caution">
    <text evidence="2">The sequence shown here is derived from an EMBL/GenBank/DDBJ whole genome shotgun (WGS) entry which is preliminary data.</text>
</comment>
<sequence>MASPSHSRRKTSRLVDDSTLPHESRHPLLHLPQAASKRDYAGPGVGVRGMAAGGCPCARAVAPRRIDGGVLDLPALATPPWCEPQWTAAPVSALPSRDLSMTPCCSISSRGFAVFVLGIRIFHG</sequence>
<keyword evidence="3" id="KW-1185">Reference proteome</keyword>
<dbReference type="Proteomes" id="UP000636709">
    <property type="component" value="Unassembled WGS sequence"/>
</dbReference>
<organism evidence="2 3">
    <name type="scientific">Digitaria exilis</name>
    <dbReference type="NCBI Taxonomy" id="1010633"/>
    <lineage>
        <taxon>Eukaryota</taxon>
        <taxon>Viridiplantae</taxon>
        <taxon>Streptophyta</taxon>
        <taxon>Embryophyta</taxon>
        <taxon>Tracheophyta</taxon>
        <taxon>Spermatophyta</taxon>
        <taxon>Magnoliopsida</taxon>
        <taxon>Liliopsida</taxon>
        <taxon>Poales</taxon>
        <taxon>Poaceae</taxon>
        <taxon>PACMAD clade</taxon>
        <taxon>Panicoideae</taxon>
        <taxon>Panicodae</taxon>
        <taxon>Paniceae</taxon>
        <taxon>Anthephorinae</taxon>
        <taxon>Digitaria</taxon>
    </lineage>
</organism>
<accession>A0A835AED8</accession>
<dbReference type="EMBL" id="JACEFO010002380">
    <property type="protein sequence ID" value="KAF8662539.1"/>
    <property type="molecule type" value="Genomic_DNA"/>
</dbReference>
<evidence type="ECO:0000256" key="1">
    <source>
        <dbReference type="SAM" id="MobiDB-lite"/>
    </source>
</evidence>
<feature type="compositionally biased region" description="Basic and acidic residues" evidence="1">
    <location>
        <begin position="13"/>
        <end position="26"/>
    </location>
</feature>
<evidence type="ECO:0000313" key="2">
    <source>
        <dbReference type="EMBL" id="KAF8662539.1"/>
    </source>
</evidence>
<gene>
    <name evidence="2" type="ORF">HU200_056136</name>
</gene>
<feature type="region of interest" description="Disordered" evidence="1">
    <location>
        <begin position="1"/>
        <end position="29"/>
    </location>
</feature>